<dbReference type="AlphaFoldDB" id="A0A3P6C5M1"/>
<protein>
    <recommendedName>
        <fullName evidence="4">Reverse transcriptase zinc-binding domain-containing protein</fullName>
    </recommendedName>
</protein>
<evidence type="ECO:0008006" key="4">
    <source>
        <dbReference type="Google" id="ProtNLM"/>
    </source>
</evidence>
<proteinExistence type="predicted"/>
<feature type="compositionally biased region" description="Basic and acidic residues" evidence="1">
    <location>
        <begin position="107"/>
        <end position="123"/>
    </location>
</feature>
<dbReference type="Proteomes" id="UP000694005">
    <property type="component" value="Chromosome A08"/>
</dbReference>
<dbReference type="EMBL" id="LS974624">
    <property type="protein sequence ID" value="CAG7898976.1"/>
    <property type="molecule type" value="Genomic_DNA"/>
</dbReference>
<evidence type="ECO:0000313" key="3">
    <source>
        <dbReference type="EMBL" id="VDD06025.1"/>
    </source>
</evidence>
<sequence>MEGESINHVLLTCPAACLVWAQSNFPFPRRGSKNMTLFENFNYLLFLPRYLKVPDEIGRMFPWILWTIWKNKNLFLFEGKEFAVEDTMAKVIEDSSHWFEAQKCRDEEDEAGNRELRARDKWEGQAQAF</sequence>
<name>A0A3P6C5M1_BRACM</name>
<dbReference type="EMBL" id="LR031575">
    <property type="protein sequence ID" value="VDD06025.1"/>
    <property type="molecule type" value="Genomic_DNA"/>
</dbReference>
<organism evidence="3">
    <name type="scientific">Brassica campestris</name>
    <name type="common">Field mustard</name>
    <dbReference type="NCBI Taxonomy" id="3711"/>
    <lineage>
        <taxon>Eukaryota</taxon>
        <taxon>Viridiplantae</taxon>
        <taxon>Streptophyta</taxon>
        <taxon>Embryophyta</taxon>
        <taxon>Tracheophyta</taxon>
        <taxon>Spermatophyta</taxon>
        <taxon>Magnoliopsida</taxon>
        <taxon>eudicotyledons</taxon>
        <taxon>Gunneridae</taxon>
        <taxon>Pentapetalae</taxon>
        <taxon>rosids</taxon>
        <taxon>malvids</taxon>
        <taxon>Brassicales</taxon>
        <taxon>Brassicaceae</taxon>
        <taxon>Brassiceae</taxon>
        <taxon>Brassica</taxon>
    </lineage>
</organism>
<dbReference type="Gramene" id="A08p26420.2_BraZ1">
    <property type="protein sequence ID" value="A08p26420.2_BraZ1.CDS.1"/>
    <property type="gene ID" value="A08g26420.2_BraZ1"/>
</dbReference>
<evidence type="ECO:0000256" key="1">
    <source>
        <dbReference type="SAM" id="MobiDB-lite"/>
    </source>
</evidence>
<accession>A0A3P6C5M1</accession>
<evidence type="ECO:0000313" key="2">
    <source>
        <dbReference type="EMBL" id="CAG7898976.1"/>
    </source>
</evidence>
<reference evidence="3" key="1">
    <citation type="submission" date="2018-11" db="EMBL/GenBank/DDBJ databases">
        <authorList>
            <consortium name="Genoscope - CEA"/>
            <person name="William W."/>
        </authorList>
    </citation>
    <scope>NUCLEOTIDE SEQUENCE</scope>
</reference>
<feature type="region of interest" description="Disordered" evidence="1">
    <location>
        <begin position="107"/>
        <end position="129"/>
    </location>
</feature>
<gene>
    <name evidence="3" type="ORF">BRAA08T34342Z</name>
    <name evidence="2" type="ORF">BRAPAZ1V2_A08P26420.2</name>
</gene>